<gene>
    <name evidence="1" type="ORF">NLU13_8539</name>
</gene>
<sequence length="207" mass="22761">MSPSAKQPEICLDTISQLSAPLHETSSLTPLVHLLTLAYQVKIPPRSKQERLRTLLNTLSPPELSSSKHTDPQVRLGSYIRFLSPVLNGFAGMAEFEAAVGAFSKPGEFREFWELEGKNLITEFVSDGSSERMIVGSDVSFLEEFVRDATCRIGLTEKQRMLVLVPAESEVGDGIWEIPGEGDLVVKRGDGDEPQEIGRGYVELAIS</sequence>
<reference evidence="1" key="1">
    <citation type="submission" date="2022-10" db="EMBL/GenBank/DDBJ databases">
        <title>Determination and structural analysis of whole genome sequence of Sarocladium strictum F4-1.</title>
        <authorList>
            <person name="Hu L."/>
            <person name="Jiang Y."/>
        </authorList>
    </citation>
    <scope>NUCLEOTIDE SEQUENCE</scope>
    <source>
        <strain evidence="1">F4-1</strain>
    </source>
</reference>
<dbReference type="EMBL" id="JAPDFR010000008">
    <property type="protein sequence ID" value="KAK0384453.1"/>
    <property type="molecule type" value="Genomic_DNA"/>
</dbReference>
<evidence type="ECO:0000313" key="1">
    <source>
        <dbReference type="EMBL" id="KAK0384453.1"/>
    </source>
</evidence>
<proteinExistence type="predicted"/>
<accession>A0AA39L531</accession>
<comment type="caution">
    <text evidence="1">The sequence shown here is derived from an EMBL/GenBank/DDBJ whole genome shotgun (WGS) entry which is preliminary data.</text>
</comment>
<organism evidence="1 2">
    <name type="scientific">Sarocladium strictum</name>
    <name type="common">Black bundle disease fungus</name>
    <name type="synonym">Acremonium strictum</name>
    <dbReference type="NCBI Taxonomy" id="5046"/>
    <lineage>
        <taxon>Eukaryota</taxon>
        <taxon>Fungi</taxon>
        <taxon>Dikarya</taxon>
        <taxon>Ascomycota</taxon>
        <taxon>Pezizomycotina</taxon>
        <taxon>Sordariomycetes</taxon>
        <taxon>Hypocreomycetidae</taxon>
        <taxon>Hypocreales</taxon>
        <taxon>Sarocladiaceae</taxon>
        <taxon>Sarocladium</taxon>
    </lineage>
</organism>
<name>A0AA39L531_SARSR</name>
<keyword evidence="2" id="KW-1185">Reference proteome</keyword>
<protein>
    <submittedName>
        <fullName evidence="1">Uncharacterized protein</fullName>
    </submittedName>
</protein>
<dbReference type="AlphaFoldDB" id="A0AA39L531"/>
<dbReference type="Proteomes" id="UP001175261">
    <property type="component" value="Unassembled WGS sequence"/>
</dbReference>
<evidence type="ECO:0000313" key="2">
    <source>
        <dbReference type="Proteomes" id="UP001175261"/>
    </source>
</evidence>